<dbReference type="Proteomes" id="UP000264071">
    <property type="component" value="Unassembled WGS sequence"/>
</dbReference>
<organism evidence="1 2">
    <name type="scientific">Gemmatimonas aurantiaca</name>
    <dbReference type="NCBI Taxonomy" id="173480"/>
    <lineage>
        <taxon>Bacteria</taxon>
        <taxon>Pseudomonadati</taxon>
        <taxon>Gemmatimonadota</taxon>
        <taxon>Gemmatimonadia</taxon>
        <taxon>Gemmatimonadales</taxon>
        <taxon>Gemmatimonadaceae</taxon>
        <taxon>Gemmatimonas</taxon>
    </lineage>
</organism>
<reference evidence="1 2" key="1">
    <citation type="journal article" date="2018" name="Nat. Biotechnol.">
        <title>A standardized bacterial taxonomy based on genome phylogeny substantially revises the tree of life.</title>
        <authorList>
            <person name="Parks D.H."/>
            <person name="Chuvochina M."/>
            <person name="Waite D.W."/>
            <person name="Rinke C."/>
            <person name="Skarshewski A."/>
            <person name="Chaumeil P.A."/>
            <person name="Hugenholtz P."/>
        </authorList>
    </citation>
    <scope>NUCLEOTIDE SEQUENCE [LARGE SCALE GENOMIC DNA]</scope>
    <source>
        <strain evidence="1">UBA8844</strain>
    </source>
</reference>
<accession>A0A3D4V8I9</accession>
<dbReference type="PROSITE" id="PS51257">
    <property type="entry name" value="PROKAR_LIPOPROTEIN"/>
    <property type="match status" value="1"/>
</dbReference>
<sequence length="281" mass="28309">MRDRMPTHRHSSVRPGTIPVLLASALLAGCLGDNGSVSVKGDVAGLDSLALRGDSLIARAGRSAPTSLDSVRAAVEAQLASGASGVTPGGAVGGLTTGAGDGVLVTTPAAAPREMPRTSSLGAEMSRRAQALGDSMARAAAARLVGGTGASRSRSDSLRGVLAFQGNEPARQVVLKTAEATVALSGMATNGMSRLVGKEVVVHGVKVTPRDIVVANYVVRAADGVPAIDGVLDAEGGLRMTDGSGTRRVSVPSTLRPYVGARVWIALRDGVAVNYGVIGSR</sequence>
<name>A0A3D4V8I9_9BACT</name>
<proteinExistence type="predicted"/>
<dbReference type="AlphaFoldDB" id="A0A3D4V8I9"/>
<evidence type="ECO:0000313" key="1">
    <source>
        <dbReference type="EMBL" id="HCT57456.1"/>
    </source>
</evidence>
<evidence type="ECO:0000313" key="2">
    <source>
        <dbReference type="Proteomes" id="UP000264071"/>
    </source>
</evidence>
<dbReference type="EMBL" id="DPIY01000009">
    <property type="protein sequence ID" value="HCT57456.1"/>
    <property type="molecule type" value="Genomic_DNA"/>
</dbReference>
<protein>
    <submittedName>
        <fullName evidence="1">Uncharacterized protein</fullName>
    </submittedName>
</protein>
<gene>
    <name evidence="1" type="ORF">DGD08_09670</name>
</gene>
<comment type="caution">
    <text evidence="1">The sequence shown here is derived from an EMBL/GenBank/DDBJ whole genome shotgun (WGS) entry which is preliminary data.</text>
</comment>